<dbReference type="InterPro" id="IPR051676">
    <property type="entry name" value="UPF0053_domain"/>
</dbReference>
<evidence type="ECO:0000256" key="2">
    <source>
        <dbReference type="ARBA" id="ARBA00022475"/>
    </source>
</evidence>
<dbReference type="SUPFAM" id="SSF54631">
    <property type="entry name" value="CBS-domain pair"/>
    <property type="match status" value="1"/>
</dbReference>
<evidence type="ECO:0000259" key="11">
    <source>
        <dbReference type="PROSITE" id="PS51846"/>
    </source>
</evidence>
<dbReference type="SMART" id="SM00116">
    <property type="entry name" value="CBS"/>
    <property type="match status" value="2"/>
</dbReference>
<evidence type="ECO:0000313" key="12">
    <source>
        <dbReference type="EMBL" id="TXH87074.1"/>
    </source>
</evidence>
<dbReference type="Proteomes" id="UP000321192">
    <property type="component" value="Unassembled WGS sequence"/>
</dbReference>
<dbReference type="InterPro" id="IPR002550">
    <property type="entry name" value="CNNM"/>
</dbReference>
<dbReference type="InterPro" id="IPR044751">
    <property type="entry name" value="Ion_transp-like_CBS"/>
</dbReference>
<evidence type="ECO:0000256" key="3">
    <source>
        <dbReference type="ARBA" id="ARBA00022692"/>
    </source>
</evidence>
<dbReference type="InterPro" id="IPR046342">
    <property type="entry name" value="CBS_dom_sf"/>
</dbReference>
<dbReference type="Pfam" id="PF03471">
    <property type="entry name" value="CorC_HlyC"/>
    <property type="match status" value="1"/>
</dbReference>
<dbReference type="EMBL" id="SSFD01000092">
    <property type="protein sequence ID" value="TXH87074.1"/>
    <property type="molecule type" value="Genomic_DNA"/>
</dbReference>
<evidence type="ECO:0000313" key="13">
    <source>
        <dbReference type="Proteomes" id="UP000321192"/>
    </source>
</evidence>
<evidence type="ECO:0000259" key="10">
    <source>
        <dbReference type="PROSITE" id="PS51371"/>
    </source>
</evidence>
<keyword evidence="5 9" id="KW-1133">Transmembrane helix</keyword>
<evidence type="ECO:0000256" key="6">
    <source>
        <dbReference type="ARBA" id="ARBA00023122"/>
    </source>
</evidence>
<dbReference type="InterPro" id="IPR000644">
    <property type="entry name" value="CBS_dom"/>
</dbReference>
<proteinExistence type="predicted"/>
<dbReference type="Pfam" id="PF01595">
    <property type="entry name" value="CNNM"/>
    <property type="match status" value="1"/>
</dbReference>
<dbReference type="InterPro" id="IPR036318">
    <property type="entry name" value="FAD-bd_PCMH-like_sf"/>
</dbReference>
<gene>
    <name evidence="12" type="ORF">E6Q80_06635</name>
</gene>
<dbReference type="InterPro" id="IPR016169">
    <property type="entry name" value="FAD-bd_PCMH_sub2"/>
</dbReference>
<dbReference type="PANTHER" id="PTHR43099:SF5">
    <property type="entry name" value="HLYC_CORC FAMILY TRANSPORTER"/>
    <property type="match status" value="1"/>
</dbReference>
<dbReference type="GO" id="GO:0050660">
    <property type="term" value="F:flavin adenine dinucleotide binding"/>
    <property type="evidence" value="ECO:0007669"/>
    <property type="project" value="InterPro"/>
</dbReference>
<evidence type="ECO:0000256" key="5">
    <source>
        <dbReference type="ARBA" id="ARBA00022989"/>
    </source>
</evidence>
<comment type="caution">
    <text evidence="12">The sequence shown here is derived from an EMBL/GenBank/DDBJ whole genome shotgun (WGS) entry which is preliminary data.</text>
</comment>
<evidence type="ECO:0000256" key="8">
    <source>
        <dbReference type="PROSITE-ProRule" id="PRU00703"/>
    </source>
</evidence>
<dbReference type="SMART" id="SM01091">
    <property type="entry name" value="CorC_HlyC"/>
    <property type="match status" value="1"/>
</dbReference>
<keyword evidence="7 9" id="KW-0472">Membrane</keyword>
<dbReference type="PANTHER" id="PTHR43099">
    <property type="entry name" value="UPF0053 PROTEIN YRKA"/>
    <property type="match status" value="1"/>
</dbReference>
<name>A0A5C7ST83_THASP</name>
<keyword evidence="2" id="KW-1003">Cell membrane</keyword>
<keyword evidence="3 9" id="KW-0812">Transmembrane</keyword>
<evidence type="ECO:0000256" key="7">
    <source>
        <dbReference type="ARBA" id="ARBA00023136"/>
    </source>
</evidence>
<evidence type="ECO:0000256" key="1">
    <source>
        <dbReference type="ARBA" id="ARBA00004651"/>
    </source>
</evidence>
<dbReference type="AlphaFoldDB" id="A0A5C7ST83"/>
<dbReference type="PROSITE" id="PS51371">
    <property type="entry name" value="CBS"/>
    <property type="match status" value="1"/>
</dbReference>
<dbReference type="InterPro" id="IPR005170">
    <property type="entry name" value="Transptr-assoc_dom"/>
</dbReference>
<dbReference type="CDD" id="cd04590">
    <property type="entry name" value="CBS_pair_CorC_HlyC_assoc"/>
    <property type="match status" value="1"/>
</dbReference>
<evidence type="ECO:0000256" key="4">
    <source>
        <dbReference type="ARBA" id="ARBA00022737"/>
    </source>
</evidence>
<dbReference type="Pfam" id="PF00571">
    <property type="entry name" value="CBS"/>
    <property type="match status" value="1"/>
</dbReference>
<comment type="subcellular location">
    <subcellularLocation>
        <location evidence="1">Cell membrane</location>
        <topology evidence="1">Multi-pass membrane protein</topology>
    </subcellularLocation>
</comment>
<evidence type="ECO:0000256" key="9">
    <source>
        <dbReference type="PROSITE-ProRule" id="PRU01193"/>
    </source>
</evidence>
<dbReference type="RefSeq" id="WP_276657745.1">
    <property type="nucleotide sequence ID" value="NZ_SSFD01000092.1"/>
</dbReference>
<dbReference type="GO" id="GO:0005886">
    <property type="term" value="C:plasma membrane"/>
    <property type="evidence" value="ECO:0007669"/>
    <property type="project" value="UniProtKB-SubCell"/>
</dbReference>
<dbReference type="Gene3D" id="3.30.465.10">
    <property type="match status" value="1"/>
</dbReference>
<keyword evidence="6 8" id="KW-0129">CBS domain</keyword>
<reference evidence="12 13" key="1">
    <citation type="submission" date="2018-09" db="EMBL/GenBank/DDBJ databases">
        <title>Metagenome Assembled Genomes from an Advanced Water Purification Facility.</title>
        <authorList>
            <person name="Stamps B.W."/>
            <person name="Spear J.R."/>
        </authorList>
    </citation>
    <scope>NUCLEOTIDE SEQUENCE [LARGE SCALE GENOMIC DNA]</scope>
    <source>
        <strain evidence="12">Bin_27_1</strain>
    </source>
</reference>
<sequence length="437" mass="47414">MDIVLLLLLILLNGVFAMSEMAVVSSRKSRLQNLADDGSPGAGSALLLHQEPSGFLSTIQVGITSVGILSGAIGEAAIADPLAAWLGSFTTLEPYARGVALTLTVVGLTYFSVVVGELVPKRLALLAPEGIATLIARPMMILARLAHPLVTVLSGSSAAILRLLGARRKEEPPVTDDEIKVLMEQGAEAGVFHESEQEIVSNVLRLDEQRISAIMTPRREMFVIDLEEDEEIVWQQLKETSYSRVVVCRDGLEHVLGVLQTGDLLKKALGGERVTVADLEALLRPPLYVPETVSTTQLLESFRRARLQFALLINEYGDVQGVVTLTDVLAAIVGELSVPEAPEDRDMLQREDGSWLVDGDVGIERMKSVLDILDDLPGEDENSFNTLGGFIMHTLGRVPAPTDHFEAAGWGSELMDRGRSRVDKVLLSVQPPPLEYD</sequence>
<organism evidence="12 13">
    <name type="scientific">Thauera aminoaromatica</name>
    <dbReference type="NCBI Taxonomy" id="164330"/>
    <lineage>
        <taxon>Bacteria</taxon>
        <taxon>Pseudomonadati</taxon>
        <taxon>Pseudomonadota</taxon>
        <taxon>Betaproteobacteria</taxon>
        <taxon>Rhodocyclales</taxon>
        <taxon>Zoogloeaceae</taxon>
        <taxon>Thauera</taxon>
    </lineage>
</organism>
<dbReference type="Gene3D" id="3.10.580.10">
    <property type="entry name" value="CBS-domain"/>
    <property type="match status" value="1"/>
</dbReference>
<dbReference type="PROSITE" id="PS51846">
    <property type="entry name" value="CNNM"/>
    <property type="match status" value="1"/>
</dbReference>
<feature type="domain" description="CNNM transmembrane" evidence="11">
    <location>
        <begin position="1"/>
        <end position="196"/>
    </location>
</feature>
<accession>A0A5C7ST83</accession>
<dbReference type="SUPFAM" id="SSF56176">
    <property type="entry name" value="FAD-binding/transporter-associated domain-like"/>
    <property type="match status" value="1"/>
</dbReference>
<feature type="domain" description="CBS" evidence="10">
    <location>
        <begin position="282"/>
        <end position="338"/>
    </location>
</feature>
<protein>
    <submittedName>
        <fullName evidence="12">HlyC/CorC family transporter</fullName>
    </submittedName>
</protein>
<keyword evidence="4" id="KW-0677">Repeat</keyword>